<gene>
    <name evidence="1" type="ORF">GALL_278280</name>
</gene>
<dbReference type="Pfam" id="PF11390">
    <property type="entry name" value="FdsD"/>
    <property type="match status" value="1"/>
</dbReference>
<proteinExistence type="predicted"/>
<protein>
    <submittedName>
        <fullName evidence="1">NADH-dependent formate dehydrogenase delta subunit FdsD</fullName>
    </submittedName>
</protein>
<organism evidence="1">
    <name type="scientific">mine drainage metagenome</name>
    <dbReference type="NCBI Taxonomy" id="410659"/>
    <lineage>
        <taxon>unclassified sequences</taxon>
        <taxon>metagenomes</taxon>
        <taxon>ecological metagenomes</taxon>
    </lineage>
</organism>
<dbReference type="EMBL" id="MLJW01000298">
    <property type="protein sequence ID" value="OIQ90255.1"/>
    <property type="molecule type" value="Genomic_DNA"/>
</dbReference>
<reference evidence="1" key="1">
    <citation type="submission" date="2016-10" db="EMBL/GenBank/DDBJ databases">
        <title>Sequence of Gallionella enrichment culture.</title>
        <authorList>
            <person name="Poehlein A."/>
            <person name="Muehling M."/>
            <person name="Daniel R."/>
        </authorList>
    </citation>
    <scope>NUCLEOTIDE SEQUENCE</scope>
</reference>
<name>A0A1J5RE22_9ZZZZ</name>
<dbReference type="AlphaFoldDB" id="A0A1J5RE22"/>
<comment type="caution">
    <text evidence="1">The sequence shown here is derived from an EMBL/GenBank/DDBJ whole genome shotgun (WGS) entry which is preliminary data.</text>
</comment>
<sequence>MDTDNLVRMANRIGQFFAAMPDRAEALQGIALHIQRFWERRMRAALLAHIDAGHGEGLDAIVLEALRLHRDLLHKA</sequence>
<evidence type="ECO:0000313" key="1">
    <source>
        <dbReference type="EMBL" id="OIQ90255.1"/>
    </source>
</evidence>
<accession>A0A1J5RE22</accession>
<dbReference type="InterPro" id="IPR021074">
    <property type="entry name" value="Formate_DH_dsu"/>
</dbReference>